<dbReference type="Proteomes" id="UP001219525">
    <property type="component" value="Unassembled WGS sequence"/>
</dbReference>
<reference evidence="2" key="1">
    <citation type="submission" date="2023-03" db="EMBL/GenBank/DDBJ databases">
        <title>Massive genome expansion in bonnet fungi (Mycena s.s.) driven by repeated elements and novel gene families across ecological guilds.</title>
        <authorList>
            <consortium name="Lawrence Berkeley National Laboratory"/>
            <person name="Harder C.B."/>
            <person name="Miyauchi S."/>
            <person name="Viragh M."/>
            <person name="Kuo A."/>
            <person name="Thoen E."/>
            <person name="Andreopoulos B."/>
            <person name="Lu D."/>
            <person name="Skrede I."/>
            <person name="Drula E."/>
            <person name="Henrissat B."/>
            <person name="Morin E."/>
            <person name="Kohler A."/>
            <person name="Barry K."/>
            <person name="LaButti K."/>
            <person name="Morin E."/>
            <person name="Salamov A."/>
            <person name="Lipzen A."/>
            <person name="Mereny Z."/>
            <person name="Hegedus B."/>
            <person name="Baldrian P."/>
            <person name="Stursova M."/>
            <person name="Weitz H."/>
            <person name="Taylor A."/>
            <person name="Grigoriev I.V."/>
            <person name="Nagy L.G."/>
            <person name="Martin F."/>
            <person name="Kauserud H."/>
        </authorList>
    </citation>
    <scope>NUCLEOTIDE SEQUENCE</scope>
    <source>
        <strain evidence="2">9144</strain>
    </source>
</reference>
<name>A0AAD6Y734_9AGAR</name>
<keyword evidence="3" id="KW-1185">Reference proteome</keyword>
<dbReference type="AlphaFoldDB" id="A0AAD6Y734"/>
<sequence length="228" mass="25915">MSARYTLSADFKGGNESMSTSPLESLQRRMIHRLMALDRPAAAALMHEWELYAAYSAETFAKEFPTLDEYIEHRFYDAGLPLYYASSAFGIACLPLNPEEQSLAAPLLSCLGKACALTNDYYSWNKEFAVHKAAGGCERVYNCVTWIMEKHSCGIDTARELLKERIQGYERQFEKMWGDWEKDGLRVKPEDKGKVDVGRVRRYVQAAMFATSGSAYWLARAPRYKVGE</sequence>
<dbReference type="Pfam" id="PF19086">
    <property type="entry name" value="Terpene_syn_C_2"/>
    <property type="match status" value="1"/>
</dbReference>
<comment type="caution">
    <text evidence="2">The sequence shown here is derived from an EMBL/GenBank/DDBJ whole genome shotgun (WGS) entry which is preliminary data.</text>
</comment>
<dbReference type="InterPro" id="IPR008949">
    <property type="entry name" value="Isoprenoid_synthase_dom_sf"/>
</dbReference>
<dbReference type="Gene3D" id="1.10.600.10">
    <property type="entry name" value="Farnesyl Diphosphate Synthase"/>
    <property type="match status" value="1"/>
</dbReference>
<dbReference type="EMBL" id="JARJCW010000064">
    <property type="protein sequence ID" value="KAJ7200090.1"/>
    <property type="molecule type" value="Genomic_DNA"/>
</dbReference>
<evidence type="ECO:0000313" key="2">
    <source>
        <dbReference type="EMBL" id="KAJ7200090.1"/>
    </source>
</evidence>
<feature type="region of interest" description="Disordered" evidence="1">
    <location>
        <begin position="1"/>
        <end position="20"/>
    </location>
</feature>
<gene>
    <name evidence="2" type="ORF">GGX14DRAFT_660509</name>
</gene>
<dbReference type="SUPFAM" id="SSF48576">
    <property type="entry name" value="Terpenoid synthases"/>
    <property type="match status" value="1"/>
</dbReference>
<protein>
    <submittedName>
        <fullName evidence="2">Isoprenoid synthase domain-containing protein</fullName>
    </submittedName>
</protein>
<proteinExistence type="predicted"/>
<accession>A0AAD6Y734</accession>
<evidence type="ECO:0000313" key="3">
    <source>
        <dbReference type="Proteomes" id="UP001219525"/>
    </source>
</evidence>
<organism evidence="2 3">
    <name type="scientific">Mycena pura</name>
    <dbReference type="NCBI Taxonomy" id="153505"/>
    <lineage>
        <taxon>Eukaryota</taxon>
        <taxon>Fungi</taxon>
        <taxon>Dikarya</taxon>
        <taxon>Basidiomycota</taxon>
        <taxon>Agaricomycotina</taxon>
        <taxon>Agaricomycetes</taxon>
        <taxon>Agaricomycetidae</taxon>
        <taxon>Agaricales</taxon>
        <taxon>Marasmiineae</taxon>
        <taxon>Mycenaceae</taxon>
        <taxon>Mycena</taxon>
    </lineage>
</organism>
<evidence type="ECO:0000256" key="1">
    <source>
        <dbReference type="SAM" id="MobiDB-lite"/>
    </source>
</evidence>